<accession>A0A117M0L7</accession>
<feature type="transmembrane region" description="Helical" evidence="1">
    <location>
        <begin position="97"/>
        <end position="116"/>
    </location>
</feature>
<dbReference type="InterPro" id="IPR028098">
    <property type="entry name" value="Glyco_trans_4-like_N"/>
</dbReference>
<comment type="caution">
    <text evidence="4">The sequence shown here is derived from an EMBL/GenBank/DDBJ whole genome shotgun (WGS) entry which is preliminary data.</text>
</comment>
<dbReference type="Proteomes" id="UP000053904">
    <property type="component" value="Unassembled WGS sequence"/>
</dbReference>
<evidence type="ECO:0000259" key="3">
    <source>
        <dbReference type="Pfam" id="PF13477"/>
    </source>
</evidence>
<name>A0A117M0L7_9BACT</name>
<keyword evidence="1" id="KW-0812">Transmembrane</keyword>
<dbReference type="GO" id="GO:0016757">
    <property type="term" value="F:glycosyltransferase activity"/>
    <property type="evidence" value="ECO:0007669"/>
    <property type="project" value="InterPro"/>
</dbReference>
<reference evidence="5" key="1">
    <citation type="journal article" date="2015" name="MBio">
        <title>Genome-Resolved Metagenomic Analysis Reveals Roles for Candidate Phyla and Other Microbial Community Members in Biogeochemical Transformations in Oil Reservoirs.</title>
        <authorList>
            <person name="Hu P."/>
            <person name="Tom L."/>
            <person name="Singh A."/>
            <person name="Thomas B.C."/>
            <person name="Baker B.J."/>
            <person name="Piceno Y.M."/>
            <person name="Andersen G.L."/>
            <person name="Banfield J.F."/>
        </authorList>
    </citation>
    <scope>NUCLEOTIDE SEQUENCE [LARGE SCALE GENOMIC DNA]</scope>
</reference>
<dbReference type="PANTHER" id="PTHR45947:SF3">
    <property type="entry name" value="SULFOQUINOVOSYL TRANSFERASE SQD2"/>
    <property type="match status" value="1"/>
</dbReference>
<feature type="domain" description="Glycosyl transferase family 1" evidence="2">
    <location>
        <begin position="187"/>
        <end position="351"/>
    </location>
</feature>
<dbReference type="Pfam" id="PF00534">
    <property type="entry name" value="Glycos_transf_1"/>
    <property type="match status" value="1"/>
</dbReference>
<gene>
    <name evidence="4" type="ORF">XD93_0034</name>
</gene>
<evidence type="ECO:0000313" key="5">
    <source>
        <dbReference type="Proteomes" id="UP000053904"/>
    </source>
</evidence>
<dbReference type="SUPFAM" id="SSF53756">
    <property type="entry name" value="UDP-Glycosyltransferase/glycogen phosphorylase"/>
    <property type="match status" value="1"/>
</dbReference>
<dbReference type="InterPro" id="IPR001296">
    <property type="entry name" value="Glyco_trans_1"/>
</dbReference>
<dbReference type="InterPro" id="IPR050194">
    <property type="entry name" value="Glycosyltransferase_grp1"/>
</dbReference>
<sequence length="374" mass="42574">MIKMKTLILNYEYPPLGGGAATATYNLLQQLKDKKDINVILLTSSVGEYKEEDIGSNIKIIRLDIGKEGDLHNQSNKNLLKYSFKAYRWIRKNRDRYDLIHAFFGIPCGFLAMLSGKPYITSLRGSDVPFYSKKYEKLDKYIFQHLSKLIWKKSEYVVANSEGLRDLAYEAYDKKEIGVIYNGVDIDIFKPKEKEDGFVVVSTSRLIERKGLDYLIKAFSKFSKGKDDVELRFYGDGNQREKLEDLVKELGIEDKVKFFGETDREDIAKVIPTAHVFVLPSKNEGMSNSLLEAMASGLAVIATDVGGTKELVNSSNGIIVEKESVNDIYNALEKLYSNRELVKDMGIESRKKAEDMSWEKMGESYLRLYNSIDG</sequence>
<dbReference type="EMBL" id="LGGO01000002">
    <property type="protein sequence ID" value="KUK77847.1"/>
    <property type="molecule type" value="Genomic_DNA"/>
</dbReference>
<keyword evidence="1" id="KW-0472">Membrane</keyword>
<protein>
    <submittedName>
        <fullName evidence="4">Glycosyl transferase group 1 protein</fullName>
    </submittedName>
</protein>
<evidence type="ECO:0000256" key="1">
    <source>
        <dbReference type="SAM" id="Phobius"/>
    </source>
</evidence>
<feature type="domain" description="Glycosyltransferase subfamily 4-like N-terminal" evidence="3">
    <location>
        <begin position="24"/>
        <end position="158"/>
    </location>
</feature>
<dbReference type="PANTHER" id="PTHR45947">
    <property type="entry name" value="SULFOQUINOVOSYL TRANSFERASE SQD2"/>
    <property type="match status" value="1"/>
</dbReference>
<dbReference type="CDD" id="cd03801">
    <property type="entry name" value="GT4_PimA-like"/>
    <property type="match status" value="1"/>
</dbReference>
<dbReference type="AlphaFoldDB" id="A0A117M0L7"/>
<keyword evidence="4" id="KW-0808">Transferase</keyword>
<dbReference type="Pfam" id="PF13477">
    <property type="entry name" value="Glyco_trans_4_2"/>
    <property type="match status" value="1"/>
</dbReference>
<proteinExistence type="predicted"/>
<keyword evidence="1" id="KW-1133">Transmembrane helix</keyword>
<dbReference type="Gene3D" id="3.40.50.2000">
    <property type="entry name" value="Glycogen Phosphorylase B"/>
    <property type="match status" value="2"/>
</dbReference>
<organism evidence="4 5">
    <name type="scientific">candidate division WS6 bacterium 34_10</name>
    <dbReference type="NCBI Taxonomy" id="1641389"/>
    <lineage>
        <taxon>Bacteria</taxon>
        <taxon>Candidatus Dojkabacteria</taxon>
    </lineage>
</organism>
<evidence type="ECO:0000259" key="2">
    <source>
        <dbReference type="Pfam" id="PF00534"/>
    </source>
</evidence>
<evidence type="ECO:0000313" key="4">
    <source>
        <dbReference type="EMBL" id="KUK77847.1"/>
    </source>
</evidence>